<organism evidence="1">
    <name type="scientific">Anguilla anguilla</name>
    <name type="common">European freshwater eel</name>
    <name type="synonym">Muraena anguilla</name>
    <dbReference type="NCBI Taxonomy" id="7936"/>
    <lineage>
        <taxon>Eukaryota</taxon>
        <taxon>Metazoa</taxon>
        <taxon>Chordata</taxon>
        <taxon>Craniata</taxon>
        <taxon>Vertebrata</taxon>
        <taxon>Euteleostomi</taxon>
        <taxon>Actinopterygii</taxon>
        <taxon>Neopterygii</taxon>
        <taxon>Teleostei</taxon>
        <taxon>Anguilliformes</taxon>
        <taxon>Anguillidae</taxon>
        <taxon>Anguilla</taxon>
    </lineage>
</organism>
<sequence length="28" mass="3365">MRAFSRLQSKLVRHRTIFALRVGNESKY</sequence>
<protein>
    <submittedName>
        <fullName evidence="1">Uncharacterized protein</fullName>
    </submittedName>
</protein>
<evidence type="ECO:0000313" key="1">
    <source>
        <dbReference type="EMBL" id="JAH78076.1"/>
    </source>
</evidence>
<dbReference type="EMBL" id="GBXM01030501">
    <property type="protein sequence ID" value="JAH78076.1"/>
    <property type="molecule type" value="Transcribed_RNA"/>
</dbReference>
<reference evidence="1" key="2">
    <citation type="journal article" date="2015" name="Fish Shellfish Immunol.">
        <title>Early steps in the European eel (Anguilla anguilla)-Vibrio vulnificus interaction in the gills: Role of the RtxA13 toxin.</title>
        <authorList>
            <person name="Callol A."/>
            <person name="Pajuelo D."/>
            <person name="Ebbesson L."/>
            <person name="Teles M."/>
            <person name="MacKenzie S."/>
            <person name="Amaro C."/>
        </authorList>
    </citation>
    <scope>NUCLEOTIDE SEQUENCE</scope>
</reference>
<name>A0A0E9VJ97_ANGAN</name>
<proteinExistence type="predicted"/>
<accession>A0A0E9VJ97</accession>
<reference evidence="1" key="1">
    <citation type="submission" date="2014-11" db="EMBL/GenBank/DDBJ databases">
        <authorList>
            <person name="Amaro Gonzalez C."/>
        </authorList>
    </citation>
    <scope>NUCLEOTIDE SEQUENCE</scope>
</reference>
<dbReference type="AlphaFoldDB" id="A0A0E9VJ97"/>